<comment type="caution">
    <text evidence="2">The sequence shown here is derived from an EMBL/GenBank/DDBJ whole genome shotgun (WGS) entry which is preliminary data.</text>
</comment>
<protein>
    <submittedName>
        <fullName evidence="2">Uncharacterized protein</fullName>
    </submittedName>
</protein>
<feature type="compositionally biased region" description="Basic and acidic residues" evidence="1">
    <location>
        <begin position="31"/>
        <end position="43"/>
    </location>
</feature>
<sequence>LQGETGDIGSVGVGGKEGIQGKQGLQGDIGSRGDEGLEGKRGLQGDIGFTGVKGDKGNKGDIGPQGKIGPKGARGKQGEEGKLGRDGPTNIIAGGTAFMPRNKRDGNGPPTGNDDDQKGFLVGSRWWDITTSPKAEYVCLDKTTGAAVWKNTTTTTALSTEEVQDIVGGMVDGGTETGIAVTYDDPNGKLDFVVSTADTIADADSDTKIQVEESADEDIIRFDAAGTEMMTIGKTEGISITTTDWTNYLPLVNITNLDVNAIQSYALLLRGGANNLAGLTFQVQDYDGNTDFVITGNGYVGIGTTPFQKLTLEQGHYISWPTAAGQANSRSWGIRNDLDNFGDFSIRSSDANDNTLDTTRLVIDKDGNVGIGVTDPDTRLEVLNAGNQLKLSFDGTDNTIFAVDTSGNLTITPSGTKITVSGDVSATTIGGITEANLVDKSAVEVITGAWDFGGATQFELPNSDTPTAPNADGEIVFDNVYADFSTGLIRVYLSGEEQGVVTMPLAEFGTPTGGHLVSYNATNDEFELVAAGAADNLGNHIATQDLVSDTDITDSLGTGDVRWKDAWIETISAGLTATDVLKLRGRDVDGSAYIDILTITSANTVTADLNAITTIGGNTILDDTSTVSALTTVGTVDSGTWQSTDVGVAYGGTGQSSFTDGGLLVGAAGSALEVTDAGTVGSATLLDEFLHAKGSGVNPDYKGIEQTCSITIETPIADDNITIRHFNAGATIQEVHAIVIGTGSDDVTFNLYMDATRTTESTKVFSASKTLGDGTTMTRYTPDTAAIAADDIFFIDISAITGAPTELHVTVRYTTT</sequence>
<proteinExistence type="predicted"/>
<evidence type="ECO:0000256" key="1">
    <source>
        <dbReference type="SAM" id="MobiDB-lite"/>
    </source>
</evidence>
<reference evidence="2" key="1">
    <citation type="journal article" date="2015" name="Nature">
        <title>Complex archaea that bridge the gap between prokaryotes and eukaryotes.</title>
        <authorList>
            <person name="Spang A."/>
            <person name="Saw J.H."/>
            <person name="Jorgensen S.L."/>
            <person name="Zaremba-Niedzwiedzka K."/>
            <person name="Martijn J."/>
            <person name="Lind A.E."/>
            <person name="van Eijk R."/>
            <person name="Schleper C."/>
            <person name="Guy L."/>
            <person name="Ettema T.J."/>
        </authorList>
    </citation>
    <scope>NUCLEOTIDE SEQUENCE</scope>
</reference>
<evidence type="ECO:0000313" key="2">
    <source>
        <dbReference type="EMBL" id="KKM63454.1"/>
    </source>
</evidence>
<organism evidence="2">
    <name type="scientific">marine sediment metagenome</name>
    <dbReference type="NCBI Taxonomy" id="412755"/>
    <lineage>
        <taxon>unclassified sequences</taxon>
        <taxon>metagenomes</taxon>
        <taxon>ecological metagenomes</taxon>
    </lineage>
</organism>
<gene>
    <name evidence="2" type="ORF">LCGC14_1511290</name>
</gene>
<dbReference type="EMBL" id="LAZR01011094">
    <property type="protein sequence ID" value="KKM63454.1"/>
    <property type="molecule type" value="Genomic_DNA"/>
</dbReference>
<feature type="compositionally biased region" description="Gly residues" evidence="1">
    <location>
        <begin position="9"/>
        <end position="18"/>
    </location>
</feature>
<dbReference type="AlphaFoldDB" id="A0A0F9J1D9"/>
<feature type="compositionally biased region" description="Basic and acidic residues" evidence="1">
    <location>
        <begin position="76"/>
        <end position="85"/>
    </location>
</feature>
<dbReference type="Pfam" id="PF01391">
    <property type="entry name" value="Collagen"/>
    <property type="match status" value="1"/>
</dbReference>
<dbReference type="InterPro" id="IPR008160">
    <property type="entry name" value="Collagen"/>
</dbReference>
<feature type="region of interest" description="Disordered" evidence="1">
    <location>
        <begin position="1"/>
        <end position="118"/>
    </location>
</feature>
<name>A0A0F9J1D9_9ZZZZ</name>
<accession>A0A0F9J1D9</accession>
<feature type="non-terminal residue" evidence="2">
    <location>
        <position position="1"/>
    </location>
</feature>